<dbReference type="RefSeq" id="WP_323327420.1">
    <property type="nucleotide sequence ID" value="NZ_JAYFSI010000002.1"/>
</dbReference>
<sequence length="158" mass="16494">MSESVLGATLPADSPAAEGIRCSDAEREQVRAVLYTAAGEGRLTMDEVEERLARIEAARYRHELTGVTADLPGPERNSPGGWRPIMAAAGRTLAAELAVLLGRTPEPSPGRRRWLLALTVLIGLLITAAVIVGAVHGFGADGFEPHGLDAGPGGEIGH</sequence>
<evidence type="ECO:0000259" key="2">
    <source>
        <dbReference type="Pfam" id="PF08044"/>
    </source>
</evidence>
<dbReference type="Pfam" id="PF08044">
    <property type="entry name" value="DUF1707"/>
    <property type="match status" value="1"/>
</dbReference>
<organism evidence="3 4">
    <name type="scientific">Amycolatopsis heterodermiae</name>
    <dbReference type="NCBI Taxonomy" id="3110235"/>
    <lineage>
        <taxon>Bacteria</taxon>
        <taxon>Bacillati</taxon>
        <taxon>Actinomycetota</taxon>
        <taxon>Actinomycetes</taxon>
        <taxon>Pseudonocardiales</taxon>
        <taxon>Pseudonocardiaceae</taxon>
        <taxon>Amycolatopsis</taxon>
    </lineage>
</organism>
<keyword evidence="1" id="KW-0812">Transmembrane</keyword>
<feature type="domain" description="DUF1707" evidence="2">
    <location>
        <begin position="20"/>
        <end position="72"/>
    </location>
</feature>
<evidence type="ECO:0000313" key="4">
    <source>
        <dbReference type="Proteomes" id="UP001304298"/>
    </source>
</evidence>
<protein>
    <submittedName>
        <fullName evidence="3">DUF1707 domain-containing protein</fullName>
    </submittedName>
</protein>
<proteinExistence type="predicted"/>
<dbReference type="Proteomes" id="UP001304298">
    <property type="component" value="Unassembled WGS sequence"/>
</dbReference>
<evidence type="ECO:0000256" key="1">
    <source>
        <dbReference type="SAM" id="Phobius"/>
    </source>
</evidence>
<feature type="transmembrane region" description="Helical" evidence="1">
    <location>
        <begin position="114"/>
        <end position="138"/>
    </location>
</feature>
<keyword evidence="1" id="KW-1133">Transmembrane helix</keyword>
<accession>A0ABU5R3V0</accession>
<gene>
    <name evidence="3" type="ORF">VA596_15170</name>
</gene>
<dbReference type="InterPro" id="IPR012551">
    <property type="entry name" value="DUF1707_SHOCT-like"/>
</dbReference>
<evidence type="ECO:0000313" key="3">
    <source>
        <dbReference type="EMBL" id="MEA5360887.1"/>
    </source>
</evidence>
<reference evidence="3 4" key="1">
    <citation type="submission" date="2023-12" db="EMBL/GenBank/DDBJ databases">
        <title>Amycolatopsis sp. V23-08.</title>
        <authorList>
            <person name="Somphong A."/>
        </authorList>
    </citation>
    <scope>NUCLEOTIDE SEQUENCE [LARGE SCALE GENOMIC DNA]</scope>
    <source>
        <strain evidence="3 4">V23-08</strain>
    </source>
</reference>
<comment type="caution">
    <text evidence="3">The sequence shown here is derived from an EMBL/GenBank/DDBJ whole genome shotgun (WGS) entry which is preliminary data.</text>
</comment>
<keyword evidence="4" id="KW-1185">Reference proteome</keyword>
<name>A0ABU5R3V0_9PSEU</name>
<keyword evidence="1" id="KW-0472">Membrane</keyword>
<dbReference type="EMBL" id="JAYFSI010000002">
    <property type="protein sequence ID" value="MEA5360887.1"/>
    <property type="molecule type" value="Genomic_DNA"/>
</dbReference>